<evidence type="ECO:0000313" key="2">
    <source>
        <dbReference type="EMBL" id="ORL65262.1"/>
    </source>
</evidence>
<protein>
    <submittedName>
        <fullName evidence="2">Uncharacterized protein</fullName>
    </submittedName>
</protein>
<feature type="chain" id="PRO_5010890036" evidence="1">
    <location>
        <begin position="23"/>
        <end position="99"/>
    </location>
</feature>
<feature type="signal peptide" evidence="1">
    <location>
        <begin position="1"/>
        <end position="22"/>
    </location>
</feature>
<gene>
    <name evidence="2" type="ORF">B7H17_08840</name>
</gene>
<dbReference type="RefSeq" id="WP_084855501.1">
    <property type="nucleotide sequence ID" value="NZ_NBWC01000011.1"/>
</dbReference>
<sequence length="99" mass="9937">MKGTALSALFAAATLLASPVFAAEDLCAINLQKIDDNMATVGTTSEGLDKAITEQVDKAKAAQAAGDTKECIAVTSKVLERMEKTEKGSGSTGGAGSGS</sequence>
<comment type="caution">
    <text evidence="2">The sequence shown here is derived from an EMBL/GenBank/DDBJ whole genome shotgun (WGS) entry which is preliminary data.</text>
</comment>
<keyword evidence="1" id="KW-0732">Signal</keyword>
<evidence type="ECO:0000313" key="3">
    <source>
        <dbReference type="Proteomes" id="UP000193675"/>
    </source>
</evidence>
<name>A0A1X1A095_PSEPU</name>
<reference evidence="2 3" key="1">
    <citation type="submission" date="2017-04" db="EMBL/GenBank/DDBJ databases">
        <title>Presence of VIM-2 positive Pseudomonas species in chickens and their surrounding environment.</title>
        <authorList>
            <person name="Zhang R."/>
        </authorList>
    </citation>
    <scope>NUCLEOTIDE SEQUENCE [LARGE SCALE GENOMIC DNA]</scope>
    <source>
        <strain evidence="2 3">DZ-C18</strain>
    </source>
</reference>
<accession>A0A1X1A095</accession>
<evidence type="ECO:0000256" key="1">
    <source>
        <dbReference type="SAM" id="SignalP"/>
    </source>
</evidence>
<proteinExistence type="predicted"/>
<dbReference type="Proteomes" id="UP000193675">
    <property type="component" value="Unassembled WGS sequence"/>
</dbReference>
<organism evidence="2 3">
    <name type="scientific">Pseudomonas putida</name>
    <name type="common">Arthrobacter siderocapsulatus</name>
    <dbReference type="NCBI Taxonomy" id="303"/>
    <lineage>
        <taxon>Bacteria</taxon>
        <taxon>Pseudomonadati</taxon>
        <taxon>Pseudomonadota</taxon>
        <taxon>Gammaproteobacteria</taxon>
        <taxon>Pseudomonadales</taxon>
        <taxon>Pseudomonadaceae</taxon>
        <taxon>Pseudomonas</taxon>
    </lineage>
</organism>
<dbReference type="OrthoDB" id="7026422at2"/>
<dbReference type="EMBL" id="NBWC01000011">
    <property type="protein sequence ID" value="ORL65262.1"/>
    <property type="molecule type" value="Genomic_DNA"/>
</dbReference>
<dbReference type="AlphaFoldDB" id="A0A1X1A095"/>